<feature type="transmembrane region" description="Helical" evidence="1">
    <location>
        <begin position="43"/>
        <end position="63"/>
    </location>
</feature>
<dbReference type="Pfam" id="PF11292">
    <property type="entry name" value="DUF3093"/>
    <property type="match status" value="1"/>
</dbReference>
<gene>
    <name evidence="2" type="ORF">GCM10023169_39990</name>
</gene>
<name>A0ABP8LRU3_9MICO</name>
<dbReference type="Proteomes" id="UP001500622">
    <property type="component" value="Unassembled WGS sequence"/>
</dbReference>
<keyword evidence="1" id="KW-1133">Transmembrane helix</keyword>
<evidence type="ECO:0000256" key="1">
    <source>
        <dbReference type="SAM" id="Phobius"/>
    </source>
</evidence>
<feature type="transmembrane region" description="Helical" evidence="1">
    <location>
        <begin position="17"/>
        <end position="37"/>
    </location>
</feature>
<accession>A0ABP8LRU3</accession>
<evidence type="ECO:0000313" key="3">
    <source>
        <dbReference type="Proteomes" id="UP001500622"/>
    </source>
</evidence>
<keyword evidence="3" id="KW-1185">Reference proteome</keyword>
<reference evidence="3" key="1">
    <citation type="journal article" date="2019" name="Int. J. Syst. Evol. Microbiol.">
        <title>The Global Catalogue of Microorganisms (GCM) 10K type strain sequencing project: providing services to taxonomists for standard genome sequencing and annotation.</title>
        <authorList>
            <consortium name="The Broad Institute Genomics Platform"/>
            <consortium name="The Broad Institute Genome Sequencing Center for Infectious Disease"/>
            <person name="Wu L."/>
            <person name="Ma J."/>
        </authorList>
    </citation>
    <scope>NUCLEOTIDE SEQUENCE [LARGE SCALE GENOMIC DNA]</scope>
    <source>
        <strain evidence="3">JCM 17810</strain>
    </source>
</reference>
<evidence type="ECO:0000313" key="2">
    <source>
        <dbReference type="EMBL" id="GAA4433226.1"/>
    </source>
</evidence>
<dbReference type="EMBL" id="BAABGN010000013">
    <property type="protein sequence ID" value="GAA4433226.1"/>
    <property type="molecule type" value="Genomic_DNA"/>
</dbReference>
<keyword evidence="1" id="KW-0812">Transmembrane</keyword>
<organism evidence="2 3">
    <name type="scientific">Georgenia halophila</name>
    <dbReference type="NCBI Taxonomy" id="620889"/>
    <lineage>
        <taxon>Bacteria</taxon>
        <taxon>Bacillati</taxon>
        <taxon>Actinomycetota</taxon>
        <taxon>Actinomycetes</taxon>
        <taxon>Micrococcales</taxon>
        <taxon>Bogoriellaceae</taxon>
        <taxon>Georgenia</taxon>
    </lineage>
</organism>
<comment type="caution">
    <text evidence="2">The sequence shown here is derived from an EMBL/GenBank/DDBJ whole genome shotgun (WGS) entry which is preliminary data.</text>
</comment>
<evidence type="ECO:0008006" key="4">
    <source>
        <dbReference type="Google" id="ProtNLM"/>
    </source>
</evidence>
<proteinExistence type="predicted"/>
<sequence length="160" mass="16370">MTTGSSSFHERLSPPPVVHLLSVVAGGSAALACSVWGPAAAATGGIVAAVVVSVLLVVTAPVVEVTHRGDPADGGAPDAPRLRAGGAVIPVDALAGAEVLDADGLRRLLGVDADARAYVCHRSWVRTAVRLEVADPRDGTPYWLICTRRPAQLIAATGRR</sequence>
<keyword evidence="1" id="KW-0472">Membrane</keyword>
<dbReference type="InterPro" id="IPR021443">
    <property type="entry name" value="DUF3093"/>
</dbReference>
<dbReference type="RefSeq" id="WP_345218817.1">
    <property type="nucleotide sequence ID" value="NZ_BAABGN010000013.1"/>
</dbReference>
<protein>
    <recommendedName>
        <fullName evidence="4">DUF3093 family protein</fullName>
    </recommendedName>
</protein>